<feature type="active site" description="Proton donor" evidence="6">
    <location>
        <position position="110"/>
    </location>
</feature>
<dbReference type="PROSITE" id="PS00373">
    <property type="entry name" value="GART"/>
    <property type="match status" value="1"/>
</dbReference>
<dbReference type="GO" id="GO:0004644">
    <property type="term" value="F:phosphoribosylglycinamide formyltransferase activity"/>
    <property type="evidence" value="ECO:0007669"/>
    <property type="project" value="UniProtKB-UniRule"/>
</dbReference>
<evidence type="ECO:0000313" key="9">
    <source>
        <dbReference type="EMBL" id="OUP60141.1"/>
    </source>
</evidence>
<comment type="similarity">
    <text evidence="4 6">Belongs to the GART family.</text>
</comment>
<dbReference type="GO" id="GO:0005829">
    <property type="term" value="C:cytosol"/>
    <property type="evidence" value="ECO:0007669"/>
    <property type="project" value="TreeGrafter"/>
</dbReference>
<gene>
    <name evidence="6" type="primary">purN</name>
    <name evidence="9" type="ORF">B5F15_02465</name>
    <name evidence="8" type="ORF">B5F17_00805</name>
</gene>
<evidence type="ECO:0000256" key="5">
    <source>
        <dbReference type="ARBA" id="ARBA00047664"/>
    </source>
</evidence>
<dbReference type="SUPFAM" id="SSF53328">
    <property type="entry name" value="Formyltransferase"/>
    <property type="match status" value="1"/>
</dbReference>
<evidence type="ECO:0000256" key="6">
    <source>
        <dbReference type="HAMAP-Rule" id="MF_01930"/>
    </source>
</evidence>
<sequence>MTKIAVLVSGGGTNLQALIDAQARGEIKDGKLDFVLSSNPDAYALERAAKAGIETDVLRRRDFADAEQYGAALHEKLTARGIGLIVLAGFMTVLPDSFCHKWQNQIINVHPSLIPSFCGEGFYGLRVHEAALRKGVKVTGATVHFVSEVVDGGAIILQKAVEIEPDDTPETLQKRVMAQAEHILLPRAVSLFCQGKLHVQDDRVTIE</sequence>
<reference evidence="10 11" key="1">
    <citation type="submission" date="2017-04" db="EMBL/GenBank/DDBJ databases">
        <title>Function of individual gut microbiota members based on whole genome sequencing of pure cultures obtained from chicken caecum.</title>
        <authorList>
            <person name="Medvecky M."/>
            <person name="Cejkova D."/>
            <person name="Polansky O."/>
            <person name="Karasova D."/>
            <person name="Kubasova T."/>
            <person name="Cizek A."/>
            <person name="Rychlik I."/>
        </authorList>
    </citation>
    <scope>NUCLEOTIDE SEQUENCE [LARGE SCALE GENOMIC DNA]</scope>
    <source>
        <strain evidence="10">An179</strain>
        <strain evidence="11">An180</strain>
    </source>
</reference>
<keyword evidence="2 6" id="KW-0808">Transferase</keyword>
<dbReference type="NCBIfam" id="TIGR00639">
    <property type="entry name" value="PurN"/>
    <property type="match status" value="1"/>
</dbReference>
<dbReference type="HAMAP" id="MF_01930">
    <property type="entry name" value="PurN"/>
    <property type="match status" value="1"/>
</dbReference>
<feature type="binding site" evidence="6">
    <location>
        <position position="108"/>
    </location>
    <ligand>
        <name>(6R)-10-formyltetrahydrofolate</name>
        <dbReference type="ChEBI" id="CHEBI:195366"/>
    </ligand>
</feature>
<evidence type="ECO:0000259" key="7">
    <source>
        <dbReference type="Pfam" id="PF00551"/>
    </source>
</evidence>
<dbReference type="RefSeq" id="WP_016148261.1">
    <property type="nucleotide sequence ID" value="NZ_CABKSA010000002.1"/>
</dbReference>
<dbReference type="PANTHER" id="PTHR43369:SF2">
    <property type="entry name" value="PHOSPHORIBOSYLGLYCINAMIDE FORMYLTRANSFERASE"/>
    <property type="match status" value="1"/>
</dbReference>
<dbReference type="EMBL" id="NFKK01000001">
    <property type="protein sequence ID" value="OUP54471.1"/>
    <property type="molecule type" value="Genomic_DNA"/>
</dbReference>
<dbReference type="CDD" id="cd08645">
    <property type="entry name" value="FMT_core_GART"/>
    <property type="match status" value="1"/>
</dbReference>
<dbReference type="AlphaFoldDB" id="A0A1Y4LHX8"/>
<comment type="caution">
    <text evidence="6">Lacks conserved residue(s) required for the propagation of feature annotation.</text>
</comment>
<reference evidence="8" key="2">
    <citation type="journal article" date="2018" name="BMC Genomics">
        <title>Whole genome sequencing and function prediction of 133 gut anaerobes isolated from chicken caecum in pure cultures.</title>
        <authorList>
            <person name="Medvecky M."/>
            <person name="Cejkova D."/>
            <person name="Polansky O."/>
            <person name="Karasova D."/>
            <person name="Kubasova T."/>
            <person name="Cizek A."/>
            <person name="Rychlik I."/>
        </authorList>
    </citation>
    <scope>NUCLEOTIDE SEQUENCE</scope>
    <source>
        <strain evidence="9">An179</strain>
        <strain evidence="8">An180</strain>
    </source>
</reference>
<evidence type="ECO:0000256" key="1">
    <source>
        <dbReference type="ARBA" id="ARBA00005054"/>
    </source>
</evidence>
<comment type="caution">
    <text evidence="8">The sequence shown here is derived from an EMBL/GenBank/DDBJ whole genome shotgun (WGS) entry which is preliminary data.</text>
</comment>
<evidence type="ECO:0000256" key="2">
    <source>
        <dbReference type="ARBA" id="ARBA00022679"/>
    </source>
</evidence>
<comment type="catalytic activity">
    <reaction evidence="5 6">
        <text>N(1)-(5-phospho-beta-D-ribosyl)glycinamide + (6R)-10-formyltetrahydrofolate = N(2)-formyl-N(1)-(5-phospho-beta-D-ribosyl)glycinamide + (6S)-5,6,7,8-tetrahydrofolate + H(+)</text>
        <dbReference type="Rhea" id="RHEA:15053"/>
        <dbReference type="ChEBI" id="CHEBI:15378"/>
        <dbReference type="ChEBI" id="CHEBI:57453"/>
        <dbReference type="ChEBI" id="CHEBI:143788"/>
        <dbReference type="ChEBI" id="CHEBI:147286"/>
        <dbReference type="ChEBI" id="CHEBI:195366"/>
        <dbReference type="EC" id="2.1.2.2"/>
    </reaction>
</comment>
<comment type="pathway">
    <text evidence="1 6">Purine metabolism; IMP biosynthesis via de novo pathway; N(2)-formyl-N(1)-(5-phospho-D-ribosyl)glycinamide from N(1)-(5-phospho-D-ribosyl)glycinamide (10-formyl THF route): step 1/1.</text>
</comment>
<dbReference type="EC" id="2.1.2.2" evidence="6"/>
<keyword evidence="3 6" id="KW-0658">Purine biosynthesis</keyword>
<dbReference type="Gene3D" id="3.40.50.170">
    <property type="entry name" value="Formyl transferase, N-terminal domain"/>
    <property type="match status" value="1"/>
</dbReference>
<protein>
    <recommendedName>
        <fullName evidence="6">Phosphoribosylglycinamide formyltransferase</fullName>
        <ecNumber evidence="6">2.1.2.2</ecNumber>
    </recommendedName>
    <alternativeName>
        <fullName evidence="6">5'-phosphoribosylglycinamide transformylase</fullName>
    </alternativeName>
    <alternativeName>
        <fullName evidence="6">GAR transformylase</fullName>
        <shortName evidence="6">GART</shortName>
    </alternativeName>
</protein>
<dbReference type="GO" id="GO:0006189">
    <property type="term" value="P:'de novo' IMP biosynthetic process"/>
    <property type="evidence" value="ECO:0007669"/>
    <property type="project" value="UniProtKB-UniRule"/>
</dbReference>
<dbReference type="EMBL" id="NFKL01000003">
    <property type="protein sequence ID" value="OUP60141.1"/>
    <property type="molecule type" value="Genomic_DNA"/>
</dbReference>
<dbReference type="UniPathway" id="UPA00074">
    <property type="reaction ID" value="UER00126"/>
</dbReference>
<evidence type="ECO:0000313" key="11">
    <source>
        <dbReference type="Proteomes" id="UP000195897"/>
    </source>
</evidence>
<evidence type="ECO:0000313" key="8">
    <source>
        <dbReference type="EMBL" id="OUP54471.1"/>
    </source>
</evidence>
<dbReference type="Proteomes" id="UP000195326">
    <property type="component" value="Unassembled WGS sequence"/>
</dbReference>
<feature type="domain" description="Formyl transferase N-terminal" evidence="7">
    <location>
        <begin position="3"/>
        <end position="189"/>
    </location>
</feature>
<dbReference type="Pfam" id="PF00551">
    <property type="entry name" value="Formyl_trans_N"/>
    <property type="match status" value="1"/>
</dbReference>
<organism evidence="8 11">
    <name type="scientific">Butyricicoccus pullicaecorum</name>
    <dbReference type="NCBI Taxonomy" id="501571"/>
    <lineage>
        <taxon>Bacteria</taxon>
        <taxon>Bacillati</taxon>
        <taxon>Bacillota</taxon>
        <taxon>Clostridia</taxon>
        <taxon>Eubacteriales</taxon>
        <taxon>Butyricicoccaceae</taxon>
        <taxon>Butyricicoccus</taxon>
    </lineage>
</organism>
<dbReference type="InterPro" id="IPR004607">
    <property type="entry name" value="GART"/>
</dbReference>
<feature type="binding site" evidence="6">
    <location>
        <begin position="12"/>
        <end position="14"/>
    </location>
    <ligand>
        <name>N(1)-(5-phospho-beta-D-ribosyl)glycinamide</name>
        <dbReference type="ChEBI" id="CHEBI:143788"/>
    </ligand>
</feature>
<dbReference type="InterPro" id="IPR001555">
    <property type="entry name" value="GART_AS"/>
</dbReference>
<feature type="site" description="Raises pKa of active site His" evidence="6">
    <location>
        <position position="151"/>
    </location>
</feature>
<accession>A0A1Y4LHX8</accession>
<proteinExistence type="inferred from homology"/>
<dbReference type="InterPro" id="IPR036477">
    <property type="entry name" value="Formyl_transf_N_sf"/>
</dbReference>
<comment type="function">
    <text evidence="6">Catalyzes the transfer of a formyl group from 10-formyltetrahydrofolate to 5-phospho-ribosyl-glycinamide (GAR), producing 5-phospho-ribosyl-N-formylglycinamide (FGAR) and tetrahydrofolate.</text>
</comment>
<dbReference type="STRING" id="501571.GCA_900143195_02958"/>
<evidence type="ECO:0000256" key="3">
    <source>
        <dbReference type="ARBA" id="ARBA00022755"/>
    </source>
</evidence>
<dbReference type="PANTHER" id="PTHR43369">
    <property type="entry name" value="PHOSPHORIBOSYLGLYCINAMIDE FORMYLTRANSFERASE"/>
    <property type="match status" value="1"/>
</dbReference>
<evidence type="ECO:0000313" key="10">
    <source>
        <dbReference type="Proteomes" id="UP000195326"/>
    </source>
</evidence>
<dbReference type="InterPro" id="IPR002376">
    <property type="entry name" value="Formyl_transf_N"/>
</dbReference>
<dbReference type="Proteomes" id="UP000195897">
    <property type="component" value="Unassembled WGS sequence"/>
</dbReference>
<name>A0A1Y4LHX8_9FIRM</name>
<evidence type="ECO:0000256" key="4">
    <source>
        <dbReference type="ARBA" id="ARBA00038440"/>
    </source>
</evidence>